<accession>A0A0J7NJ28</accession>
<dbReference type="Proteomes" id="UP000036403">
    <property type="component" value="Unassembled WGS sequence"/>
</dbReference>
<evidence type="ECO:0000256" key="8">
    <source>
        <dbReference type="ARBA" id="ARBA00023201"/>
    </source>
</evidence>
<dbReference type="GO" id="GO:0098719">
    <property type="term" value="P:sodium ion import across plasma membrane"/>
    <property type="evidence" value="ECO:0007669"/>
    <property type="project" value="TreeGrafter"/>
</dbReference>
<evidence type="ECO:0000256" key="1">
    <source>
        <dbReference type="ARBA" id="ARBA00004141"/>
    </source>
</evidence>
<evidence type="ECO:0000256" key="9">
    <source>
        <dbReference type="RuleBase" id="RU003722"/>
    </source>
</evidence>
<feature type="compositionally biased region" description="Polar residues" evidence="10">
    <location>
        <begin position="100"/>
        <end position="112"/>
    </location>
</feature>
<comment type="caution">
    <text evidence="14">The sequence shown here is derived from an EMBL/GenBank/DDBJ whole genome shotgun (WGS) entry which is preliminary data.</text>
</comment>
<feature type="compositionally biased region" description="Acidic residues" evidence="10">
    <location>
        <begin position="773"/>
        <end position="783"/>
    </location>
</feature>
<evidence type="ECO:0000313" key="14">
    <source>
        <dbReference type="EMBL" id="KMQ92520.1"/>
    </source>
</evidence>
<evidence type="ECO:0000256" key="12">
    <source>
        <dbReference type="SAM" id="SignalP"/>
    </source>
</evidence>
<dbReference type="Pfam" id="PF00999">
    <property type="entry name" value="Na_H_Exchanger"/>
    <property type="match status" value="2"/>
</dbReference>
<dbReference type="GO" id="GO:0015386">
    <property type="term" value="F:potassium:proton antiporter activity"/>
    <property type="evidence" value="ECO:0007669"/>
    <property type="project" value="TreeGrafter"/>
</dbReference>
<evidence type="ECO:0000256" key="2">
    <source>
        <dbReference type="ARBA" id="ARBA00022448"/>
    </source>
</evidence>
<dbReference type="InterPro" id="IPR018422">
    <property type="entry name" value="Cation/H_exchanger_CPA1"/>
</dbReference>
<proteinExistence type="inferred from homology"/>
<feature type="signal peptide" evidence="12">
    <location>
        <begin position="1"/>
        <end position="25"/>
    </location>
</feature>
<keyword evidence="2 9" id="KW-0813">Transport</keyword>
<feature type="transmembrane region" description="Helical" evidence="11">
    <location>
        <begin position="199"/>
        <end position="215"/>
    </location>
</feature>
<protein>
    <recommendedName>
        <fullName evidence="9">Sodium/hydrogen exchanger</fullName>
    </recommendedName>
</protein>
<keyword evidence="4 11" id="KW-1133">Transmembrane helix</keyword>
<dbReference type="PaxDb" id="67767-A0A0J7NJ28"/>
<evidence type="ECO:0000256" key="6">
    <source>
        <dbReference type="ARBA" id="ARBA00023065"/>
    </source>
</evidence>
<keyword evidence="9" id="KW-0050">Antiport</keyword>
<feature type="transmembrane region" description="Helical" evidence="11">
    <location>
        <begin position="227"/>
        <end position="249"/>
    </location>
</feature>
<feature type="chain" id="PRO_5005291196" description="Sodium/hydrogen exchanger" evidence="12">
    <location>
        <begin position="26"/>
        <end position="798"/>
    </location>
</feature>
<keyword evidence="5" id="KW-0915">Sodium</keyword>
<evidence type="ECO:0000256" key="11">
    <source>
        <dbReference type="SAM" id="Phobius"/>
    </source>
</evidence>
<feature type="transmembrane region" description="Helical" evidence="11">
    <location>
        <begin position="170"/>
        <end position="187"/>
    </location>
</feature>
<evidence type="ECO:0000313" key="15">
    <source>
        <dbReference type="Proteomes" id="UP000036403"/>
    </source>
</evidence>
<comment type="subcellular location">
    <subcellularLocation>
        <location evidence="1">Membrane</location>
        <topology evidence="1">Multi-pass membrane protein</topology>
    </subcellularLocation>
</comment>
<keyword evidence="6 9" id="KW-0406">Ion transport</keyword>
<evidence type="ECO:0000256" key="3">
    <source>
        <dbReference type="ARBA" id="ARBA00022692"/>
    </source>
</evidence>
<evidence type="ECO:0000256" key="5">
    <source>
        <dbReference type="ARBA" id="ARBA00023053"/>
    </source>
</evidence>
<dbReference type="EMBL" id="LBMM01004353">
    <property type="protein sequence ID" value="KMQ92520.1"/>
    <property type="molecule type" value="Genomic_DNA"/>
</dbReference>
<dbReference type="GO" id="GO:0015385">
    <property type="term" value="F:sodium:proton antiporter activity"/>
    <property type="evidence" value="ECO:0007669"/>
    <property type="project" value="InterPro"/>
</dbReference>
<keyword evidence="3 9" id="KW-0812">Transmembrane</keyword>
<feature type="transmembrane region" description="Helical" evidence="11">
    <location>
        <begin position="414"/>
        <end position="432"/>
    </location>
</feature>
<feature type="domain" description="Cation/H+ exchanger transmembrane" evidence="13">
    <location>
        <begin position="147"/>
        <end position="397"/>
    </location>
</feature>
<dbReference type="Gene3D" id="6.10.140.1330">
    <property type="match status" value="1"/>
</dbReference>
<gene>
    <name evidence="14" type="ORF">RF55_7478</name>
</gene>
<feature type="transmembrane region" description="Helical" evidence="11">
    <location>
        <begin position="261"/>
        <end position="283"/>
    </location>
</feature>
<evidence type="ECO:0000256" key="10">
    <source>
        <dbReference type="SAM" id="MobiDB-lite"/>
    </source>
</evidence>
<dbReference type="PANTHER" id="PTHR10110:SF98">
    <property type="entry name" value="SODIUM_HYDROGEN EXCHANGER"/>
    <property type="match status" value="1"/>
</dbReference>
<reference evidence="14 15" key="1">
    <citation type="submission" date="2015-04" db="EMBL/GenBank/DDBJ databases">
        <title>Lasius niger genome sequencing.</title>
        <authorList>
            <person name="Konorov E.A."/>
            <person name="Nikitin M.A."/>
            <person name="Kirill M.V."/>
            <person name="Chang P."/>
        </authorList>
    </citation>
    <scope>NUCLEOTIDE SEQUENCE [LARGE SCALE GENOMIC DNA]</scope>
    <source>
        <tissue evidence="14">Whole</tissue>
    </source>
</reference>
<feature type="transmembrane region" description="Helical" evidence="11">
    <location>
        <begin position="290"/>
        <end position="314"/>
    </location>
</feature>
<feature type="region of interest" description="Disordered" evidence="10">
    <location>
        <begin position="87"/>
        <end position="121"/>
    </location>
</feature>
<dbReference type="AlphaFoldDB" id="A0A0J7NJ28"/>
<dbReference type="OrthoDB" id="196264at2759"/>
<feature type="transmembrane region" description="Helical" evidence="11">
    <location>
        <begin position="444"/>
        <end position="466"/>
    </location>
</feature>
<dbReference type="InterPro" id="IPR006153">
    <property type="entry name" value="Cation/H_exchanger_TM"/>
</dbReference>
<evidence type="ECO:0000256" key="4">
    <source>
        <dbReference type="ARBA" id="ARBA00022989"/>
    </source>
</evidence>
<feature type="region of interest" description="Disordered" evidence="10">
    <location>
        <begin position="772"/>
        <end position="798"/>
    </location>
</feature>
<dbReference type="STRING" id="67767.A0A0J7NJ28"/>
<sequence>MGPAAMIIPALLVAVLLHCPGCGLAALARFHELGSAERIPAEKQNGAQIEAGDFPGDPYAAYPGLGFGPMGPVARSALPNDATLRSLSSASGDDAAQHPEGTQQLTARSGDSSSDHAVEQSPKPEYHIISVEFPRVETPFVIGIWIFFASLAKIGFHMAPKLSKIFPESCLLITVGVIIGLLLFQASSVHVSPLTPDTFFLYMLPPIILDAGYFMPNRLFFDHLGTILLFAVVGTIFNTMSIGMSLWLMGKSGIFDCETPILDMFLFSALISAVDPVAVLAVFEEIHVNEILYIVVFGESLLNDAVTVVLYHMFETYSEMGTSRIIYTDVLAGLASFLVVAIGGTLIGVVWGVATGFVTRFTYQVRVIEPIFIFVMAYLAYLSAEIFHLSGVIVLTALANQFRLHKLDKVEKFVMSYGGLRGAVAFALVLLIDPKHVPLQPMFVTTTIAVIYFTVFIQGITIKPLVRILNVKRAEKRKPTMNERIHERIMDHTMAGIEDILGKHGNYHVRDKFKRFDNRFIRPYLVRNHCGAEPKILETYSKLAMKDALDYIRRNASTIGNISGTESMSAIFRNYSNTGQFNGSPSCSQLDTGWNIDLQELEYNPSKKDLTDARIHHLLAEELCKPYKRDGKQNHVSFPEFQQNGSTKLFTQDYINGVLYELENGETSKPSSKEDWDSAITFTARTSGAEGYRVTTPTATETMLPWKREDDYESGHPIKQHEFPAWCSNKEYLAYSSPSATFLGGIEQPKVQSVIGLFRRESVCTPDSIDCQETVDEADETDEYTPAQMDSPVKTKGT</sequence>
<dbReference type="Gene3D" id="6.10.250.1040">
    <property type="match status" value="1"/>
</dbReference>
<evidence type="ECO:0000259" key="13">
    <source>
        <dbReference type="Pfam" id="PF00999"/>
    </source>
</evidence>
<dbReference type="PRINTS" id="PR01084">
    <property type="entry name" value="NAHEXCHNGR"/>
</dbReference>
<keyword evidence="8 9" id="KW-0739">Sodium transport</keyword>
<dbReference type="GO" id="GO:0005886">
    <property type="term" value="C:plasma membrane"/>
    <property type="evidence" value="ECO:0007669"/>
    <property type="project" value="TreeGrafter"/>
</dbReference>
<dbReference type="PANTHER" id="PTHR10110">
    <property type="entry name" value="SODIUM/HYDROGEN EXCHANGER"/>
    <property type="match status" value="1"/>
</dbReference>
<keyword evidence="12" id="KW-0732">Signal</keyword>
<comment type="similarity">
    <text evidence="9">Belongs to the monovalent cation:proton antiporter 1 (CPA1) transporter (TC 2.A.36) family.</text>
</comment>
<feature type="domain" description="Cation/H+ exchanger transmembrane" evidence="13">
    <location>
        <begin position="402"/>
        <end position="467"/>
    </location>
</feature>
<name>A0A0J7NJ28_LASNI</name>
<organism evidence="14 15">
    <name type="scientific">Lasius niger</name>
    <name type="common">Black garden ant</name>
    <dbReference type="NCBI Taxonomy" id="67767"/>
    <lineage>
        <taxon>Eukaryota</taxon>
        <taxon>Metazoa</taxon>
        <taxon>Ecdysozoa</taxon>
        <taxon>Arthropoda</taxon>
        <taxon>Hexapoda</taxon>
        <taxon>Insecta</taxon>
        <taxon>Pterygota</taxon>
        <taxon>Neoptera</taxon>
        <taxon>Endopterygota</taxon>
        <taxon>Hymenoptera</taxon>
        <taxon>Apocrita</taxon>
        <taxon>Aculeata</taxon>
        <taxon>Formicoidea</taxon>
        <taxon>Formicidae</taxon>
        <taxon>Formicinae</taxon>
        <taxon>Lasius</taxon>
        <taxon>Lasius</taxon>
    </lineage>
</organism>
<dbReference type="GO" id="GO:0051453">
    <property type="term" value="P:regulation of intracellular pH"/>
    <property type="evidence" value="ECO:0007669"/>
    <property type="project" value="TreeGrafter"/>
</dbReference>
<dbReference type="InterPro" id="IPR004709">
    <property type="entry name" value="NaH_exchanger"/>
</dbReference>
<evidence type="ECO:0000256" key="7">
    <source>
        <dbReference type="ARBA" id="ARBA00023136"/>
    </source>
</evidence>
<dbReference type="NCBIfam" id="TIGR00840">
    <property type="entry name" value="b_cpa1"/>
    <property type="match status" value="1"/>
</dbReference>
<feature type="transmembrane region" description="Helical" evidence="11">
    <location>
        <begin position="334"/>
        <end position="354"/>
    </location>
</feature>
<keyword evidence="7 11" id="KW-0472">Membrane</keyword>
<keyword evidence="15" id="KW-1185">Reference proteome</keyword>